<dbReference type="GO" id="GO:0008658">
    <property type="term" value="F:penicillin binding"/>
    <property type="evidence" value="ECO:0007669"/>
    <property type="project" value="InterPro"/>
</dbReference>
<keyword evidence="4" id="KW-1003">Cell membrane</keyword>
<feature type="domain" description="Glycosyl transferase family 51" evidence="18">
    <location>
        <begin position="15"/>
        <end position="189"/>
    </location>
</feature>
<dbReference type="Proteomes" id="UP000034543">
    <property type="component" value="Unassembled WGS sequence"/>
</dbReference>
<evidence type="ECO:0000313" key="19">
    <source>
        <dbReference type="EMBL" id="KKS84193.1"/>
    </source>
</evidence>
<comment type="subcellular location">
    <subcellularLocation>
        <location evidence="1">Cell membrane</location>
    </subcellularLocation>
</comment>
<dbReference type="GO" id="GO:0071555">
    <property type="term" value="P:cell wall organization"/>
    <property type="evidence" value="ECO:0007669"/>
    <property type="project" value="UniProtKB-KW"/>
</dbReference>
<evidence type="ECO:0000256" key="4">
    <source>
        <dbReference type="ARBA" id="ARBA00022475"/>
    </source>
</evidence>
<evidence type="ECO:0000256" key="13">
    <source>
        <dbReference type="ARBA" id="ARBA00023268"/>
    </source>
</evidence>
<reference evidence="19 20" key="1">
    <citation type="journal article" date="2015" name="Nature">
        <title>rRNA introns, odd ribosomes, and small enigmatic genomes across a large radiation of phyla.</title>
        <authorList>
            <person name="Brown C.T."/>
            <person name="Hug L.A."/>
            <person name="Thomas B.C."/>
            <person name="Sharon I."/>
            <person name="Castelle C.J."/>
            <person name="Singh A."/>
            <person name="Wilkins M.J."/>
            <person name="Williams K.H."/>
            <person name="Banfield J.F."/>
        </authorList>
    </citation>
    <scope>NUCLEOTIDE SEQUENCE [LARGE SCALE GENOMIC DNA]</scope>
</reference>
<dbReference type="GO" id="GO:0005886">
    <property type="term" value="C:plasma membrane"/>
    <property type="evidence" value="ECO:0007669"/>
    <property type="project" value="UniProtKB-SubCell"/>
</dbReference>
<dbReference type="GO" id="GO:0030288">
    <property type="term" value="C:outer membrane-bounded periplasmic space"/>
    <property type="evidence" value="ECO:0007669"/>
    <property type="project" value="TreeGrafter"/>
</dbReference>
<evidence type="ECO:0000256" key="1">
    <source>
        <dbReference type="ARBA" id="ARBA00004236"/>
    </source>
</evidence>
<evidence type="ECO:0000259" key="18">
    <source>
        <dbReference type="Pfam" id="PF00912"/>
    </source>
</evidence>
<gene>
    <name evidence="19" type="ORF">UV59_C0025G0014</name>
</gene>
<dbReference type="EMBL" id="LCFB01000025">
    <property type="protein sequence ID" value="KKS84193.1"/>
    <property type="molecule type" value="Genomic_DNA"/>
</dbReference>
<name>A0A0G1FBI8_9BACT</name>
<dbReference type="GO" id="GO:0008360">
    <property type="term" value="P:regulation of cell shape"/>
    <property type="evidence" value="ECO:0007669"/>
    <property type="project" value="UniProtKB-KW"/>
</dbReference>
<dbReference type="InterPro" id="IPR036950">
    <property type="entry name" value="PBP_transglycosylase"/>
</dbReference>
<keyword evidence="12" id="KW-0472">Membrane</keyword>
<dbReference type="InterPro" id="IPR012338">
    <property type="entry name" value="Beta-lactam/transpept-like"/>
</dbReference>
<dbReference type="SUPFAM" id="SSF56601">
    <property type="entry name" value="beta-lactamase/transpeptidase-like"/>
    <property type="match status" value="1"/>
</dbReference>
<comment type="similarity">
    <text evidence="2">In the C-terminal section; belongs to the transpeptidase family.</text>
</comment>
<keyword evidence="9" id="KW-0378">Hydrolase</keyword>
<evidence type="ECO:0000256" key="14">
    <source>
        <dbReference type="ARBA" id="ARBA00023316"/>
    </source>
</evidence>
<evidence type="ECO:0000256" key="9">
    <source>
        <dbReference type="ARBA" id="ARBA00022801"/>
    </source>
</evidence>
<dbReference type="FunFam" id="1.10.3810.10:FF:000001">
    <property type="entry name" value="Penicillin-binding protein 1A"/>
    <property type="match status" value="1"/>
</dbReference>
<evidence type="ECO:0000256" key="12">
    <source>
        <dbReference type="ARBA" id="ARBA00023136"/>
    </source>
</evidence>
<evidence type="ECO:0000256" key="5">
    <source>
        <dbReference type="ARBA" id="ARBA00022645"/>
    </source>
</evidence>
<evidence type="ECO:0000256" key="8">
    <source>
        <dbReference type="ARBA" id="ARBA00022679"/>
    </source>
</evidence>
<dbReference type="Pfam" id="PF00905">
    <property type="entry name" value="Transpeptidase"/>
    <property type="match status" value="1"/>
</dbReference>
<dbReference type="InterPro" id="IPR023346">
    <property type="entry name" value="Lysozyme-like_dom_sf"/>
</dbReference>
<dbReference type="GO" id="GO:0008955">
    <property type="term" value="F:peptidoglycan glycosyltransferase activity"/>
    <property type="evidence" value="ECO:0007669"/>
    <property type="project" value="UniProtKB-EC"/>
</dbReference>
<organism evidence="19 20">
    <name type="scientific">Candidatus Gottesmanbacteria bacterium GW2011_GWA1_43_11</name>
    <dbReference type="NCBI Taxonomy" id="1618436"/>
    <lineage>
        <taxon>Bacteria</taxon>
        <taxon>Candidatus Gottesmaniibacteriota</taxon>
    </lineage>
</organism>
<evidence type="ECO:0000259" key="17">
    <source>
        <dbReference type="Pfam" id="PF00905"/>
    </source>
</evidence>
<evidence type="ECO:0000256" key="3">
    <source>
        <dbReference type="ARBA" id="ARBA00007739"/>
    </source>
</evidence>
<evidence type="ECO:0000256" key="11">
    <source>
        <dbReference type="ARBA" id="ARBA00022984"/>
    </source>
</evidence>
<keyword evidence="8" id="KW-0808">Transferase</keyword>
<keyword evidence="14" id="KW-0961">Cell wall biogenesis/degradation</keyword>
<dbReference type="SUPFAM" id="SSF53955">
    <property type="entry name" value="Lysozyme-like"/>
    <property type="match status" value="1"/>
</dbReference>
<dbReference type="Gene3D" id="3.40.710.10">
    <property type="entry name" value="DD-peptidase/beta-lactamase superfamily"/>
    <property type="match status" value="1"/>
</dbReference>
<comment type="caution">
    <text evidence="19">The sequence shown here is derived from an EMBL/GenBank/DDBJ whole genome shotgun (WGS) entry which is preliminary data.</text>
</comment>
<dbReference type="STRING" id="1618436.UV59_C0025G0014"/>
<dbReference type="GO" id="GO:0009252">
    <property type="term" value="P:peptidoglycan biosynthetic process"/>
    <property type="evidence" value="ECO:0007669"/>
    <property type="project" value="UniProtKB-KW"/>
</dbReference>
<evidence type="ECO:0000256" key="6">
    <source>
        <dbReference type="ARBA" id="ARBA00022670"/>
    </source>
</evidence>
<evidence type="ECO:0000256" key="16">
    <source>
        <dbReference type="ARBA" id="ARBA00049902"/>
    </source>
</evidence>
<evidence type="ECO:0000256" key="7">
    <source>
        <dbReference type="ARBA" id="ARBA00022676"/>
    </source>
</evidence>
<protein>
    <submittedName>
        <fullName evidence="19">Penicillin-binding protein, 1A family</fullName>
    </submittedName>
</protein>
<comment type="similarity">
    <text evidence="3">In the N-terminal section; belongs to the glycosyltransferase 51 family.</text>
</comment>
<evidence type="ECO:0000256" key="15">
    <source>
        <dbReference type="ARBA" id="ARBA00034000"/>
    </source>
</evidence>
<proteinExistence type="inferred from homology"/>
<keyword evidence="10" id="KW-0133">Cell shape</keyword>
<sequence length="800" mass="88862">RTEGLSTIIYDRNNEPIYDIYRDENRIPIGFDEIPQMLRDATVAIEDKEFYQHEGFSSKGIARSILQIILYRNLQGGSTLTQQLVKNVLLTNERTVPRKIKEAILAIQIERKYTKDEILQMYLNETPYGSVTYGIEAAAQYYFGKKARDLAPVECVILAGLAQSPSRYSPFTGEKDAYIWRSEQVIRRLHEDGKIDGEMETALKTELPNVLFTGGEEKFKAAHFVNYVKELLVQQFGAVIVEGGGLRVTTSLDLKLQEEAEKIVKEEVEKVKNLKVGNGAAIVIDPGSGEILAMVGSKDYEASDSAGAKFNVVTQGLRQPGSALKPITYAQAFKEGFTPASIIMDVETKFPGGQNEKDYAPKNYDLKWRGPVQLRFALSNSINMSAVKTVALIGVEDMLQLSYDMGLTTLEPTKENMTRFGLSVTLGGGEVRLIELAQAYGVFATGGVKQEPVAILKVTDQKNKTLYEFKPNTGKRVLSEEISYLITSILSDNEARSLVFGPRSHLYIPGKSVFVKTGTTDDKRDNWTIGGTKSRIVGVWVGNNDNSEMHPSLASGVTGAAPIWNRMIKEAIKDRKDEPFNKPGNIVEMDIDAFGGGLPRPEFPTRKEFFIKGTEPTTTGSVYKKLKISKNSGKLANDVEIASGAFDEKEFIVFSESDPISTDGKNRWQEGIDEWLKTQSDPKYHPPTETSTDRSDNVVMNITSPSDQQRLDDHDVRVSGEAFSLGRITEITVWIDGMEVDRVKDVNFFSRVFNLNTGPHTIRMTARDDRGKDATGEVKIGVKKEWNESVAASPEPSSSP</sequence>
<keyword evidence="6" id="KW-0645">Protease</keyword>
<accession>A0A0G1FBI8</accession>
<dbReference type="Gene3D" id="2.60.40.10">
    <property type="entry name" value="Immunoglobulins"/>
    <property type="match status" value="1"/>
</dbReference>
<dbReference type="PANTHER" id="PTHR32282:SF11">
    <property type="entry name" value="PENICILLIN-BINDING PROTEIN 1B"/>
    <property type="match status" value="1"/>
</dbReference>
<feature type="non-terminal residue" evidence="19">
    <location>
        <position position="1"/>
    </location>
</feature>
<dbReference type="PATRIC" id="fig|1618436.3.peg.1142"/>
<comment type="catalytic activity">
    <reaction evidence="16">
        <text>[GlcNAc-(1-&gt;4)-Mur2Ac(oyl-L-Ala-gamma-D-Glu-L-Lys-D-Ala-D-Ala)](n)-di-trans,octa-cis-undecaprenyl diphosphate + beta-D-GlcNAc-(1-&gt;4)-Mur2Ac(oyl-L-Ala-gamma-D-Glu-L-Lys-D-Ala-D-Ala)-di-trans,octa-cis-undecaprenyl diphosphate = [GlcNAc-(1-&gt;4)-Mur2Ac(oyl-L-Ala-gamma-D-Glu-L-Lys-D-Ala-D-Ala)](n+1)-di-trans,octa-cis-undecaprenyl diphosphate + di-trans,octa-cis-undecaprenyl diphosphate + H(+)</text>
        <dbReference type="Rhea" id="RHEA:23708"/>
        <dbReference type="Rhea" id="RHEA-COMP:9602"/>
        <dbReference type="Rhea" id="RHEA-COMP:9603"/>
        <dbReference type="ChEBI" id="CHEBI:15378"/>
        <dbReference type="ChEBI" id="CHEBI:58405"/>
        <dbReference type="ChEBI" id="CHEBI:60033"/>
        <dbReference type="ChEBI" id="CHEBI:78435"/>
        <dbReference type="EC" id="2.4.99.28"/>
    </reaction>
</comment>
<feature type="domain" description="Penicillin-binding protein transpeptidase" evidence="17">
    <location>
        <begin position="279"/>
        <end position="526"/>
    </location>
</feature>
<dbReference type="Gene3D" id="1.10.3810.10">
    <property type="entry name" value="Biosynthetic peptidoglycan transglycosylase-like"/>
    <property type="match status" value="1"/>
</dbReference>
<keyword evidence="11" id="KW-0573">Peptidoglycan synthesis</keyword>
<keyword evidence="5" id="KW-0121">Carboxypeptidase</keyword>
<dbReference type="InterPro" id="IPR001460">
    <property type="entry name" value="PCN-bd_Tpept"/>
</dbReference>
<keyword evidence="7" id="KW-0328">Glycosyltransferase</keyword>
<dbReference type="InterPro" id="IPR001264">
    <property type="entry name" value="Glyco_trans_51"/>
</dbReference>
<evidence type="ECO:0000256" key="10">
    <source>
        <dbReference type="ARBA" id="ARBA00022960"/>
    </source>
</evidence>
<dbReference type="InterPro" id="IPR050396">
    <property type="entry name" value="Glycosyltr_51/Transpeptidase"/>
</dbReference>
<keyword evidence="13" id="KW-0511">Multifunctional enzyme</keyword>
<dbReference type="GO" id="GO:0006508">
    <property type="term" value="P:proteolysis"/>
    <property type="evidence" value="ECO:0007669"/>
    <property type="project" value="UniProtKB-KW"/>
</dbReference>
<dbReference type="AlphaFoldDB" id="A0A0G1FBI8"/>
<comment type="catalytic activity">
    <reaction evidence="15">
        <text>Preferential cleavage: (Ac)2-L-Lys-D-Ala-|-D-Ala. Also transpeptidation of peptidyl-alanyl moieties that are N-acyl substituents of D-alanine.</text>
        <dbReference type="EC" id="3.4.16.4"/>
    </reaction>
</comment>
<dbReference type="InterPro" id="IPR013783">
    <property type="entry name" value="Ig-like_fold"/>
</dbReference>
<evidence type="ECO:0000256" key="2">
    <source>
        <dbReference type="ARBA" id="ARBA00007090"/>
    </source>
</evidence>
<dbReference type="PANTHER" id="PTHR32282">
    <property type="entry name" value="BINDING PROTEIN TRANSPEPTIDASE, PUTATIVE-RELATED"/>
    <property type="match status" value="1"/>
</dbReference>
<evidence type="ECO:0000313" key="20">
    <source>
        <dbReference type="Proteomes" id="UP000034543"/>
    </source>
</evidence>
<dbReference type="GO" id="GO:0009002">
    <property type="term" value="F:serine-type D-Ala-D-Ala carboxypeptidase activity"/>
    <property type="evidence" value="ECO:0007669"/>
    <property type="project" value="UniProtKB-EC"/>
</dbReference>
<dbReference type="Pfam" id="PF00912">
    <property type="entry name" value="Transgly"/>
    <property type="match status" value="1"/>
</dbReference>